<dbReference type="GO" id="GO:0008270">
    <property type="term" value="F:zinc ion binding"/>
    <property type="evidence" value="ECO:0007669"/>
    <property type="project" value="InterPro"/>
</dbReference>
<evidence type="ECO:0000256" key="2">
    <source>
        <dbReference type="ARBA" id="ARBA00023242"/>
    </source>
</evidence>
<reference evidence="4" key="1">
    <citation type="submission" date="2020-11" db="EMBL/GenBank/DDBJ databases">
        <title>Kefir isolates.</title>
        <authorList>
            <person name="Marcisauskas S."/>
            <person name="Kim Y."/>
            <person name="Blasche S."/>
        </authorList>
    </citation>
    <scope>NUCLEOTIDE SEQUENCE</scope>
    <source>
        <strain evidence="4">Olga-1</strain>
    </source>
</reference>
<dbReference type="InterPro" id="IPR001138">
    <property type="entry name" value="Zn2Cys6_DnaBD"/>
</dbReference>
<feature type="non-terminal residue" evidence="4">
    <location>
        <position position="760"/>
    </location>
</feature>
<dbReference type="InterPro" id="IPR050987">
    <property type="entry name" value="AtrR-like"/>
</dbReference>
<keyword evidence="2" id="KW-0539">Nucleus</keyword>
<dbReference type="CDD" id="cd12148">
    <property type="entry name" value="fungal_TF_MHR"/>
    <property type="match status" value="1"/>
</dbReference>
<dbReference type="AlphaFoldDB" id="A0A9P7BEQ6"/>
<evidence type="ECO:0000259" key="3">
    <source>
        <dbReference type="Pfam" id="PF04082"/>
    </source>
</evidence>
<name>A0A9P7BEQ6_9ASCO</name>
<dbReference type="Gene3D" id="4.10.240.10">
    <property type="entry name" value="Zn(2)-C6 fungal-type DNA-binding domain"/>
    <property type="match status" value="1"/>
</dbReference>
<dbReference type="SUPFAM" id="SSF57701">
    <property type="entry name" value="Zn2/Cys6 DNA-binding domain"/>
    <property type="match status" value="1"/>
</dbReference>
<dbReference type="GO" id="GO:0006351">
    <property type="term" value="P:DNA-templated transcription"/>
    <property type="evidence" value="ECO:0007669"/>
    <property type="project" value="InterPro"/>
</dbReference>
<dbReference type="Pfam" id="PF04082">
    <property type="entry name" value="Fungal_trans"/>
    <property type="match status" value="1"/>
</dbReference>
<dbReference type="PANTHER" id="PTHR46910">
    <property type="entry name" value="TRANSCRIPTION FACTOR PDR1"/>
    <property type="match status" value="1"/>
</dbReference>
<dbReference type="CDD" id="cd00067">
    <property type="entry name" value="GAL4"/>
    <property type="match status" value="1"/>
</dbReference>
<evidence type="ECO:0000313" key="4">
    <source>
        <dbReference type="EMBL" id="KAG0688126.1"/>
    </source>
</evidence>
<dbReference type="GO" id="GO:0003677">
    <property type="term" value="F:DNA binding"/>
    <property type="evidence" value="ECO:0007669"/>
    <property type="project" value="InterPro"/>
</dbReference>
<accession>A0A9P7BEQ6</accession>
<gene>
    <name evidence="4" type="ORF">C6P40_001382</name>
</gene>
<keyword evidence="1" id="KW-0479">Metal-binding</keyword>
<dbReference type="InterPro" id="IPR007219">
    <property type="entry name" value="XnlR_reg_dom"/>
</dbReference>
<comment type="caution">
    <text evidence="4">The sequence shown here is derived from an EMBL/GenBank/DDBJ whole genome shotgun (WGS) entry which is preliminary data.</text>
</comment>
<keyword evidence="5" id="KW-1185">Reference proteome</keyword>
<proteinExistence type="predicted"/>
<sequence>MGRKRVHIPIDKRKRALLSCDRCRQRKRACKRYQQDGTKVFDSKISCENCVSSNETCTTELPRKKRSYFSVSETTLVQFKCLTLIIKAMFPESDPNNLDHIKNIANALFVTLPKYEPSEEFEELDGKNNTDDNNNCNDHLCEVLSNNEIRSDELPRKEYNRKEPDINMSGASQMGLGGADRLFSALLEVGKIESPNTGHETIILTKSKLPLSPPLLINGNNIQKSLLLNLIPPQECQMYINVFFSRLHESYFIFNESKFRKRHDIFLNTLNSENMEADDVFCNEEICTIYLVWILGRNCYLTKLLQVDDPSKANIVSNFTIEKYAEVIKICLSGCFYSNNIHCVRMLYLMSLYHSTIRNREMAWHLLSNCCLKCFVMGYNRNSSISKFSESEREDIKVVWWSSFKLHMNNCAIKGMLPNISLYEVDLDLPKLEHLNDKLFKDTYTKSIELFKIMFNILKNREYLTKSRNPWCKENLRNIMKLNTSLKVWEGSLGYSIKYYKRPNPKRYQIKLHLQYYYCSISLIAPYLIAYALNPKRSFESSNGMIDTLCDGVSCAIQLMKVISFSVNSGYCNGLLHYDLFYSYNGLMILLLGYTMINDKSKDNYSENYKKFRDKLLNNFEIGMDKILKAINEIREINNYYGAGAVGTMRDFSNNITTLLKYFKLNVDPMEYKQTVDTLTIERAQLEVFLKNPTVDYIGNDNNAGEVSEKDTKTSLETQNNDFFNFINFINTENIQEPSFFNDQLLLDWNKMFGRTNAGF</sequence>
<dbReference type="Proteomes" id="UP000697127">
    <property type="component" value="Unassembled WGS sequence"/>
</dbReference>
<dbReference type="EMBL" id="PUHW01000180">
    <property type="protein sequence ID" value="KAG0688126.1"/>
    <property type="molecule type" value="Genomic_DNA"/>
</dbReference>
<dbReference type="PANTHER" id="PTHR46910:SF23">
    <property type="entry name" value="THIAMINE REPRESSIBLE GENES REGULATORY PROTEIN THI1"/>
    <property type="match status" value="1"/>
</dbReference>
<dbReference type="InterPro" id="IPR036864">
    <property type="entry name" value="Zn2-C6_fun-type_DNA-bd_sf"/>
</dbReference>
<evidence type="ECO:0000313" key="5">
    <source>
        <dbReference type="Proteomes" id="UP000697127"/>
    </source>
</evidence>
<protein>
    <recommendedName>
        <fullName evidence="3">Xylanolytic transcriptional activator regulatory domain-containing protein</fullName>
    </recommendedName>
</protein>
<evidence type="ECO:0000256" key="1">
    <source>
        <dbReference type="ARBA" id="ARBA00022723"/>
    </source>
</evidence>
<feature type="domain" description="Xylanolytic transcriptional activator regulatory" evidence="3">
    <location>
        <begin position="240"/>
        <end position="484"/>
    </location>
</feature>
<dbReference type="GO" id="GO:0000981">
    <property type="term" value="F:DNA-binding transcription factor activity, RNA polymerase II-specific"/>
    <property type="evidence" value="ECO:0007669"/>
    <property type="project" value="InterPro"/>
</dbReference>
<organism evidence="4 5">
    <name type="scientific">Pichia californica</name>
    <dbReference type="NCBI Taxonomy" id="460514"/>
    <lineage>
        <taxon>Eukaryota</taxon>
        <taxon>Fungi</taxon>
        <taxon>Dikarya</taxon>
        <taxon>Ascomycota</taxon>
        <taxon>Saccharomycotina</taxon>
        <taxon>Pichiomycetes</taxon>
        <taxon>Pichiales</taxon>
        <taxon>Pichiaceae</taxon>
        <taxon>Pichia</taxon>
    </lineage>
</organism>